<reference evidence="1 2" key="1">
    <citation type="submission" date="2014-04" db="EMBL/GenBank/DDBJ databases">
        <title>Comparative genomics and transcriptomics to identify genetic mechanisms underlying the emergence of carbapenem resistant Acinetobacter baumannii (CRAb).</title>
        <authorList>
            <person name="Harris A.D."/>
            <person name="Johnson K.J."/>
            <person name="George J."/>
            <person name="Nadendla S."/>
            <person name="Daugherty S.C."/>
            <person name="Parankush S."/>
            <person name="Sadzewicz L."/>
            <person name="Tallon L."/>
            <person name="Sengamalay N."/>
            <person name="Hazen T.H."/>
            <person name="Rasko D.A."/>
        </authorList>
    </citation>
    <scope>NUCLEOTIDE SEQUENCE [LARGE SCALE GENOMIC DNA]</scope>
    <source>
        <strain evidence="1 2">21072</strain>
    </source>
</reference>
<dbReference type="PATRIC" id="fig|1310697.3.peg.3420"/>
<dbReference type="RefSeq" id="WP_000560785.1">
    <property type="nucleotide sequence ID" value="NZ_JMOD01000098.1"/>
</dbReference>
<protein>
    <submittedName>
        <fullName evidence="1">Uncharacterized protein</fullName>
    </submittedName>
</protein>
<sequence>MIAKNKRNSCCARLDIWDESPIILEGELKLIVLEALYAGELDLEWRREFFSDAIEKLEKLAGHHPTPKRAS</sequence>
<dbReference type="Proteomes" id="UP000027327">
    <property type="component" value="Unassembled WGS sequence"/>
</dbReference>
<name>A0A062I0C6_ACIBA</name>
<dbReference type="AlphaFoldDB" id="A0A062I0C6"/>
<organism evidence="1 2">
    <name type="scientific">Acinetobacter baumannii 21072</name>
    <dbReference type="NCBI Taxonomy" id="1310697"/>
    <lineage>
        <taxon>Bacteria</taxon>
        <taxon>Pseudomonadati</taxon>
        <taxon>Pseudomonadota</taxon>
        <taxon>Gammaproteobacteria</taxon>
        <taxon>Moraxellales</taxon>
        <taxon>Moraxellaceae</taxon>
        <taxon>Acinetobacter</taxon>
        <taxon>Acinetobacter calcoaceticus/baumannii complex</taxon>
    </lineage>
</organism>
<gene>
    <name evidence="1" type="ORF">J596_3595</name>
</gene>
<evidence type="ECO:0000313" key="1">
    <source>
        <dbReference type="EMBL" id="KCY14624.1"/>
    </source>
</evidence>
<evidence type="ECO:0000313" key="2">
    <source>
        <dbReference type="Proteomes" id="UP000027327"/>
    </source>
</evidence>
<proteinExistence type="predicted"/>
<accession>A0A062I0C6</accession>
<dbReference type="EMBL" id="JMOD01000098">
    <property type="protein sequence ID" value="KCY14624.1"/>
    <property type="molecule type" value="Genomic_DNA"/>
</dbReference>
<comment type="caution">
    <text evidence="1">The sequence shown here is derived from an EMBL/GenBank/DDBJ whole genome shotgun (WGS) entry which is preliminary data.</text>
</comment>